<feature type="non-terminal residue" evidence="1">
    <location>
        <position position="1"/>
    </location>
</feature>
<name>A0A382FVS8_9ZZZZ</name>
<evidence type="ECO:0008006" key="2">
    <source>
        <dbReference type="Google" id="ProtNLM"/>
    </source>
</evidence>
<dbReference type="InterPro" id="IPR015943">
    <property type="entry name" value="WD40/YVTN_repeat-like_dom_sf"/>
</dbReference>
<dbReference type="AlphaFoldDB" id="A0A382FVS8"/>
<evidence type="ECO:0000313" key="1">
    <source>
        <dbReference type="EMBL" id="SVB66061.1"/>
    </source>
</evidence>
<gene>
    <name evidence="1" type="ORF">METZ01_LOCUS218915</name>
</gene>
<dbReference type="PROSITE" id="PS51257">
    <property type="entry name" value="PROKAR_LIPOPROTEIN"/>
    <property type="match status" value="1"/>
</dbReference>
<dbReference type="SUPFAM" id="SSF50939">
    <property type="entry name" value="Sialidases"/>
    <property type="match status" value="1"/>
</dbReference>
<sequence length="145" mass="15370">MKIIIILLVSGLIFGCAKEEYDSAAPTYESLYNSSVTKTNWTHMGPLNVGGRTRSLLIQGDSASSAHTLYAGGVTGGVFKSTDGGESWKALNDLMPNINVNTLAQDPKNNNVIYAGTGERYGGFKGAGIFKTEDAGANWTSLDNT</sequence>
<dbReference type="InterPro" id="IPR036278">
    <property type="entry name" value="Sialidase_sf"/>
</dbReference>
<proteinExistence type="predicted"/>
<protein>
    <recommendedName>
        <fullName evidence="2">Sortilin N-terminal domain-containing protein</fullName>
    </recommendedName>
</protein>
<reference evidence="1" key="1">
    <citation type="submission" date="2018-05" db="EMBL/GenBank/DDBJ databases">
        <authorList>
            <person name="Lanie J.A."/>
            <person name="Ng W.-L."/>
            <person name="Kazmierczak K.M."/>
            <person name="Andrzejewski T.M."/>
            <person name="Davidsen T.M."/>
            <person name="Wayne K.J."/>
            <person name="Tettelin H."/>
            <person name="Glass J.I."/>
            <person name="Rusch D."/>
            <person name="Podicherti R."/>
            <person name="Tsui H.-C.T."/>
            <person name="Winkler M.E."/>
        </authorList>
    </citation>
    <scope>NUCLEOTIDE SEQUENCE</scope>
</reference>
<feature type="non-terminal residue" evidence="1">
    <location>
        <position position="145"/>
    </location>
</feature>
<dbReference type="Gene3D" id="2.130.10.10">
    <property type="entry name" value="YVTN repeat-like/Quinoprotein amine dehydrogenase"/>
    <property type="match status" value="1"/>
</dbReference>
<dbReference type="EMBL" id="UINC01051651">
    <property type="protein sequence ID" value="SVB66061.1"/>
    <property type="molecule type" value="Genomic_DNA"/>
</dbReference>
<accession>A0A382FVS8</accession>
<organism evidence="1">
    <name type="scientific">marine metagenome</name>
    <dbReference type="NCBI Taxonomy" id="408172"/>
    <lineage>
        <taxon>unclassified sequences</taxon>
        <taxon>metagenomes</taxon>
        <taxon>ecological metagenomes</taxon>
    </lineage>
</organism>